<feature type="transmembrane region" description="Helical" evidence="1">
    <location>
        <begin position="142"/>
        <end position="160"/>
    </location>
</feature>
<keyword evidence="1" id="KW-0472">Membrane</keyword>
<dbReference type="Pfam" id="PF01569">
    <property type="entry name" value="PAP2"/>
    <property type="match status" value="1"/>
</dbReference>
<dbReference type="Proteomes" id="UP001302274">
    <property type="component" value="Unassembled WGS sequence"/>
</dbReference>
<dbReference type="RefSeq" id="WP_323575060.1">
    <property type="nucleotide sequence ID" value="NZ_JAYGJQ010000001.1"/>
</dbReference>
<comment type="caution">
    <text evidence="3">The sequence shown here is derived from an EMBL/GenBank/DDBJ whole genome shotgun (WGS) entry which is preliminary data.</text>
</comment>
<organism evidence="3 4">
    <name type="scientific">Bacteriovorax antarcticus</name>
    <dbReference type="NCBI Taxonomy" id="3088717"/>
    <lineage>
        <taxon>Bacteria</taxon>
        <taxon>Pseudomonadati</taxon>
        <taxon>Bdellovibrionota</taxon>
        <taxon>Bacteriovoracia</taxon>
        <taxon>Bacteriovoracales</taxon>
        <taxon>Bacteriovoracaceae</taxon>
        <taxon>Bacteriovorax</taxon>
    </lineage>
</organism>
<evidence type="ECO:0000256" key="1">
    <source>
        <dbReference type="SAM" id="Phobius"/>
    </source>
</evidence>
<feature type="transmembrane region" description="Helical" evidence="1">
    <location>
        <begin position="101"/>
        <end position="122"/>
    </location>
</feature>
<dbReference type="SMART" id="SM00014">
    <property type="entry name" value="acidPPc"/>
    <property type="match status" value="1"/>
</dbReference>
<protein>
    <submittedName>
        <fullName evidence="3">Phosphatase PAP2 family protein</fullName>
    </submittedName>
</protein>
<keyword evidence="4" id="KW-1185">Reference proteome</keyword>
<evidence type="ECO:0000313" key="4">
    <source>
        <dbReference type="Proteomes" id="UP001302274"/>
    </source>
</evidence>
<reference evidence="3 4" key="1">
    <citation type="submission" date="2023-11" db="EMBL/GenBank/DDBJ databases">
        <title>A Novel Polar Bacteriovorax (B. antarcticus) Isolated from the Biocrust in Antarctica.</title>
        <authorList>
            <person name="Mun W."/>
            <person name="Choi S.Y."/>
            <person name="Mitchell R.J."/>
        </authorList>
    </citation>
    <scope>NUCLEOTIDE SEQUENCE [LARGE SCALE GENOMIC DNA]</scope>
    <source>
        <strain evidence="3 4">PP10</strain>
    </source>
</reference>
<keyword evidence="1" id="KW-0812">Transmembrane</keyword>
<sequence>MNIIKNLSQKQIRIIIMGLVILFSIIMFGKVVHEVFYEAKAGDLEAIAFDNKILKKFQEVRSSSLNQSMIDITALGSFSVIVLFTFLIITFLLVYRDWNGLMYLFVILLGSSVLPGFIKNYFMRERPDILGRLTEVSSSSFPSGHSFGATVSYFSLAFLLSREVKNIRLEILYYALAAIVVGMVGTSRMYLGVHYPTDVVGGICSGLIWFSIVSIPFVYFSKTTDSE</sequence>
<feature type="transmembrane region" description="Helical" evidence="1">
    <location>
        <begin position="172"/>
        <end position="193"/>
    </location>
</feature>
<keyword evidence="1" id="KW-1133">Transmembrane helix</keyword>
<feature type="domain" description="Phosphatidic acid phosphatase type 2/haloperoxidase" evidence="2">
    <location>
        <begin position="99"/>
        <end position="214"/>
    </location>
</feature>
<dbReference type="PANTHER" id="PTHR14969:SF13">
    <property type="entry name" value="AT30094P"/>
    <property type="match status" value="1"/>
</dbReference>
<evidence type="ECO:0000259" key="2">
    <source>
        <dbReference type="SMART" id="SM00014"/>
    </source>
</evidence>
<feature type="transmembrane region" description="Helical" evidence="1">
    <location>
        <begin position="199"/>
        <end position="220"/>
    </location>
</feature>
<dbReference type="PANTHER" id="PTHR14969">
    <property type="entry name" value="SPHINGOSINE-1-PHOSPHATE PHOSPHOHYDROLASE"/>
    <property type="match status" value="1"/>
</dbReference>
<name>A0ABU5VV39_9BACT</name>
<evidence type="ECO:0000313" key="3">
    <source>
        <dbReference type="EMBL" id="MEA9355500.1"/>
    </source>
</evidence>
<dbReference type="EMBL" id="JAYGJQ010000001">
    <property type="protein sequence ID" value="MEA9355500.1"/>
    <property type="molecule type" value="Genomic_DNA"/>
</dbReference>
<accession>A0ABU5VV39</accession>
<dbReference type="SUPFAM" id="SSF48317">
    <property type="entry name" value="Acid phosphatase/Vanadium-dependent haloperoxidase"/>
    <property type="match status" value="1"/>
</dbReference>
<dbReference type="Gene3D" id="1.20.144.10">
    <property type="entry name" value="Phosphatidic acid phosphatase type 2/haloperoxidase"/>
    <property type="match status" value="2"/>
</dbReference>
<proteinExistence type="predicted"/>
<gene>
    <name evidence="3" type="ORF">SHI21_04785</name>
</gene>
<dbReference type="InterPro" id="IPR036938">
    <property type="entry name" value="PAP2/HPO_sf"/>
</dbReference>
<feature type="transmembrane region" description="Helical" evidence="1">
    <location>
        <begin position="12"/>
        <end position="32"/>
    </location>
</feature>
<feature type="transmembrane region" description="Helical" evidence="1">
    <location>
        <begin position="72"/>
        <end position="94"/>
    </location>
</feature>
<dbReference type="InterPro" id="IPR000326">
    <property type="entry name" value="PAP2/HPO"/>
</dbReference>
<dbReference type="CDD" id="cd03392">
    <property type="entry name" value="PAP2_like_2"/>
    <property type="match status" value="1"/>
</dbReference>